<organism evidence="1">
    <name type="scientific">Schlesneria paludicola</name>
    <dbReference type="NCBI Taxonomy" id="360056"/>
    <lineage>
        <taxon>Bacteria</taxon>
        <taxon>Pseudomonadati</taxon>
        <taxon>Planctomycetota</taxon>
        <taxon>Planctomycetia</taxon>
        <taxon>Planctomycetales</taxon>
        <taxon>Planctomycetaceae</taxon>
        <taxon>Schlesneria</taxon>
    </lineage>
</organism>
<dbReference type="InterPro" id="IPR010869">
    <property type="entry name" value="DUF1501"/>
</dbReference>
<comment type="caution">
    <text evidence="1">The sequence shown here is derived from an EMBL/GenBank/DDBJ whole genome shotgun (WGS) entry which is preliminary data.</text>
</comment>
<name>A0A7C4LJH8_9PLAN</name>
<sequence>MPPLTRREVLQLAAGMGLAWLLPPLDGRAAERRGKDRPKSLIVLWLAGGPSQLETWDPHPGTKIGGPTQAISTSLAGVRIAADFPRVAEQLHHFAVLRSLVSKEGDHERGTYLMKTGYRPDTTLVHPALGAILTHELPDPRVEIPLFVSLGNEPFPSRGGYLGDEYDPYRVFEPGRKGQNLEPRVGAARQQRRLKGLELATAAFQQGRTKRVDSTLHQHTVDAALKMMTSSQLQAFSLDEETAATKAAYGDTDFGRGCLIARRLVETGVRTVEVTLNGFDTHADNFTGHTLRAGLLDPALAALVRDLRERDLWQSTVVLVTGEFGRTPHINPAQGRDHWPSGFACLLGGGGLRGGVVLGATDPQGVASQPEDPIPAANVHATILKTLGVDYAKELITPIGRPLKLCEGEPLEVLLPTA</sequence>
<accession>A0A7C4LJH8</accession>
<gene>
    <name evidence="1" type="ORF">ENS64_04930</name>
</gene>
<dbReference type="InterPro" id="IPR006311">
    <property type="entry name" value="TAT_signal"/>
</dbReference>
<dbReference type="EMBL" id="DSVQ01000010">
    <property type="protein sequence ID" value="HGT38592.1"/>
    <property type="molecule type" value="Genomic_DNA"/>
</dbReference>
<reference evidence="1" key="1">
    <citation type="journal article" date="2020" name="mSystems">
        <title>Genome- and Community-Level Interaction Insights into Carbon Utilization and Element Cycling Functions of Hydrothermarchaeota in Hydrothermal Sediment.</title>
        <authorList>
            <person name="Zhou Z."/>
            <person name="Liu Y."/>
            <person name="Xu W."/>
            <person name="Pan J."/>
            <person name="Luo Z.H."/>
            <person name="Li M."/>
        </authorList>
    </citation>
    <scope>NUCLEOTIDE SEQUENCE [LARGE SCALE GENOMIC DNA]</scope>
    <source>
        <strain evidence="1">SpSt-508</strain>
    </source>
</reference>
<dbReference type="InterPro" id="IPR017850">
    <property type="entry name" value="Alkaline_phosphatase_core_sf"/>
</dbReference>
<dbReference type="PROSITE" id="PS51318">
    <property type="entry name" value="TAT"/>
    <property type="match status" value="1"/>
</dbReference>
<dbReference type="AlphaFoldDB" id="A0A7C4LJH8"/>
<dbReference type="PANTHER" id="PTHR43737:SF1">
    <property type="entry name" value="DUF1501 DOMAIN-CONTAINING PROTEIN"/>
    <property type="match status" value="1"/>
</dbReference>
<protein>
    <submittedName>
        <fullName evidence="1">DUF1501 domain-containing protein</fullName>
    </submittedName>
</protein>
<dbReference type="SUPFAM" id="SSF53649">
    <property type="entry name" value="Alkaline phosphatase-like"/>
    <property type="match status" value="1"/>
</dbReference>
<evidence type="ECO:0000313" key="1">
    <source>
        <dbReference type="EMBL" id="HGT38592.1"/>
    </source>
</evidence>
<dbReference type="Pfam" id="PF07394">
    <property type="entry name" value="DUF1501"/>
    <property type="match status" value="1"/>
</dbReference>
<dbReference type="PANTHER" id="PTHR43737">
    <property type="entry name" value="BLL7424 PROTEIN"/>
    <property type="match status" value="1"/>
</dbReference>
<proteinExistence type="predicted"/>